<protein>
    <submittedName>
        <fullName evidence="2">Uncharacterized protein</fullName>
    </submittedName>
</protein>
<dbReference type="AlphaFoldDB" id="A0A4P9W2G6"/>
<feature type="region of interest" description="Disordered" evidence="1">
    <location>
        <begin position="1"/>
        <end position="21"/>
    </location>
</feature>
<name>A0A4P9W2G6_9FUNG</name>
<evidence type="ECO:0000313" key="2">
    <source>
        <dbReference type="EMBL" id="RKO84790.1"/>
    </source>
</evidence>
<gene>
    <name evidence="2" type="ORF">BDK51DRAFT_49753</name>
</gene>
<keyword evidence="3" id="KW-1185">Reference proteome</keyword>
<reference evidence="3" key="1">
    <citation type="journal article" date="2018" name="Nat. Microbiol.">
        <title>Leveraging single-cell genomics to expand the fungal tree of life.</title>
        <authorList>
            <person name="Ahrendt S.R."/>
            <person name="Quandt C.A."/>
            <person name="Ciobanu D."/>
            <person name="Clum A."/>
            <person name="Salamov A."/>
            <person name="Andreopoulos B."/>
            <person name="Cheng J.F."/>
            <person name="Woyke T."/>
            <person name="Pelin A."/>
            <person name="Henrissat B."/>
            <person name="Reynolds N.K."/>
            <person name="Benny G.L."/>
            <person name="Smith M.E."/>
            <person name="James T.Y."/>
            <person name="Grigoriev I.V."/>
        </authorList>
    </citation>
    <scope>NUCLEOTIDE SEQUENCE [LARGE SCALE GENOMIC DNA]</scope>
</reference>
<accession>A0A4P9W2G6</accession>
<evidence type="ECO:0000313" key="3">
    <source>
        <dbReference type="Proteomes" id="UP000269721"/>
    </source>
</evidence>
<organism evidence="2 3">
    <name type="scientific">Blyttiomyces helicus</name>
    <dbReference type="NCBI Taxonomy" id="388810"/>
    <lineage>
        <taxon>Eukaryota</taxon>
        <taxon>Fungi</taxon>
        <taxon>Fungi incertae sedis</taxon>
        <taxon>Chytridiomycota</taxon>
        <taxon>Chytridiomycota incertae sedis</taxon>
        <taxon>Chytridiomycetes</taxon>
        <taxon>Chytridiomycetes incertae sedis</taxon>
        <taxon>Blyttiomyces</taxon>
    </lineage>
</organism>
<dbReference type="EMBL" id="KZ999732">
    <property type="protein sequence ID" value="RKO84790.1"/>
    <property type="molecule type" value="Genomic_DNA"/>
</dbReference>
<sequence length="267" mass="28890">MSSSSPATLHPAPHPLGPSLQQSLACLRPAPLAPPPTYPRTPHPLTLVTESHHLLLAGSLLESRNFPPPLLYFRTDGGYDWRLGVQEEKIEDRKRSEHLERARQVTVLLTWVPTGVDGVGGGSRPPLSDLAAGSIRSPLPTLRYRAIRSGFDTQKSPRGEKARENLTNHALFPFQSYLPSYKSQESLKLKYLGEGIARLDALRAGRFNDDSMSGRPANPSTHGCPRSCPPGTLTVGKCFAGKGTPGSLSTQLTLLWIMGGGDDSELA</sequence>
<evidence type="ECO:0000256" key="1">
    <source>
        <dbReference type="SAM" id="MobiDB-lite"/>
    </source>
</evidence>
<proteinExistence type="predicted"/>
<dbReference type="Proteomes" id="UP000269721">
    <property type="component" value="Unassembled WGS sequence"/>
</dbReference>